<protein>
    <submittedName>
        <fullName evidence="2">14131_t:CDS:1</fullName>
    </submittedName>
</protein>
<comment type="caution">
    <text evidence="2">The sequence shown here is derived from an EMBL/GenBank/DDBJ whole genome shotgun (WGS) entry which is preliminary data.</text>
</comment>
<name>A0A9N9JX56_9GLOM</name>
<keyword evidence="1" id="KW-0472">Membrane</keyword>
<evidence type="ECO:0000256" key="1">
    <source>
        <dbReference type="SAM" id="Phobius"/>
    </source>
</evidence>
<dbReference type="AlphaFoldDB" id="A0A9N9JX56"/>
<feature type="transmembrane region" description="Helical" evidence="1">
    <location>
        <begin position="21"/>
        <end position="40"/>
    </location>
</feature>
<organism evidence="2 3">
    <name type="scientific">Racocetra fulgida</name>
    <dbReference type="NCBI Taxonomy" id="60492"/>
    <lineage>
        <taxon>Eukaryota</taxon>
        <taxon>Fungi</taxon>
        <taxon>Fungi incertae sedis</taxon>
        <taxon>Mucoromycota</taxon>
        <taxon>Glomeromycotina</taxon>
        <taxon>Glomeromycetes</taxon>
        <taxon>Diversisporales</taxon>
        <taxon>Gigasporaceae</taxon>
        <taxon>Racocetra</taxon>
    </lineage>
</organism>
<gene>
    <name evidence="2" type="ORF">RFULGI_LOCUS17232</name>
</gene>
<evidence type="ECO:0000313" key="2">
    <source>
        <dbReference type="EMBL" id="CAG8795985.1"/>
    </source>
</evidence>
<keyword evidence="1" id="KW-0812">Transmembrane</keyword>
<proteinExistence type="predicted"/>
<keyword evidence="3" id="KW-1185">Reference proteome</keyword>
<reference evidence="2" key="1">
    <citation type="submission" date="2021-06" db="EMBL/GenBank/DDBJ databases">
        <authorList>
            <person name="Kallberg Y."/>
            <person name="Tangrot J."/>
            <person name="Rosling A."/>
        </authorList>
    </citation>
    <scope>NUCLEOTIDE SEQUENCE</scope>
    <source>
        <strain evidence="2">IN212</strain>
    </source>
</reference>
<dbReference type="Proteomes" id="UP000789396">
    <property type="component" value="Unassembled WGS sequence"/>
</dbReference>
<evidence type="ECO:0000313" key="3">
    <source>
        <dbReference type="Proteomes" id="UP000789396"/>
    </source>
</evidence>
<accession>A0A9N9JX56</accession>
<dbReference type="EMBL" id="CAJVPZ010066275">
    <property type="protein sequence ID" value="CAG8795985.1"/>
    <property type="molecule type" value="Genomic_DNA"/>
</dbReference>
<feature type="non-terminal residue" evidence="2">
    <location>
        <position position="44"/>
    </location>
</feature>
<sequence>VGAESSGMGKIFPGQRRLRNFGQLIAVVIIYFFLALQKPVNQVN</sequence>
<keyword evidence="1" id="KW-1133">Transmembrane helix</keyword>
<feature type="non-terminal residue" evidence="2">
    <location>
        <position position="1"/>
    </location>
</feature>